<dbReference type="EMBL" id="NVVJ01000050">
    <property type="protein sequence ID" value="PCJ22813.1"/>
    <property type="molecule type" value="Genomic_DNA"/>
</dbReference>
<dbReference type="AlphaFoldDB" id="A0A2A5AU37"/>
<dbReference type="InterPro" id="IPR005651">
    <property type="entry name" value="Trm112-like"/>
</dbReference>
<dbReference type="FunFam" id="2.20.25.10:FF:000002">
    <property type="entry name" value="UPF0434 protein YcaR"/>
    <property type="match status" value="1"/>
</dbReference>
<dbReference type="GO" id="GO:0005829">
    <property type="term" value="C:cytosol"/>
    <property type="evidence" value="ECO:0007669"/>
    <property type="project" value="TreeGrafter"/>
</dbReference>
<reference evidence="3" key="1">
    <citation type="submission" date="2017-08" db="EMBL/GenBank/DDBJ databases">
        <title>A dynamic microbial community with high functional redundancy inhabits the cold, oxic subseafloor aquifer.</title>
        <authorList>
            <person name="Tully B.J."/>
            <person name="Wheat C.G."/>
            <person name="Glazer B.T."/>
            <person name="Huber J.A."/>
        </authorList>
    </citation>
    <scope>NUCLEOTIDE SEQUENCE [LARGE SCALE GENOMIC DNA]</scope>
</reference>
<gene>
    <name evidence="2" type="ORF">COA96_13375</name>
</gene>
<accession>A0A2A5AU37</accession>
<name>A0A2A5AU37_9GAMM</name>
<keyword evidence="2" id="KW-0808">Transferase</keyword>
<dbReference type="PANTHER" id="PTHR33505:SF4">
    <property type="entry name" value="PROTEIN PREY, MITOCHONDRIAL"/>
    <property type="match status" value="1"/>
</dbReference>
<dbReference type="PANTHER" id="PTHR33505">
    <property type="entry name" value="ZGC:162634"/>
    <property type="match status" value="1"/>
</dbReference>
<dbReference type="Pfam" id="PF03966">
    <property type="entry name" value="Trm112p"/>
    <property type="match status" value="1"/>
</dbReference>
<dbReference type="HAMAP" id="MF_01187">
    <property type="entry name" value="UPF0434"/>
    <property type="match status" value="1"/>
</dbReference>
<evidence type="ECO:0000256" key="1">
    <source>
        <dbReference type="HAMAP-Rule" id="MF_01187"/>
    </source>
</evidence>
<evidence type="ECO:0000313" key="2">
    <source>
        <dbReference type="EMBL" id="PCJ22813.1"/>
    </source>
</evidence>
<protein>
    <recommendedName>
        <fullName evidence="1">UPF0434 protein COA96_13375</fullName>
    </recommendedName>
</protein>
<keyword evidence="2" id="KW-0418">Kinase</keyword>
<dbReference type="SUPFAM" id="SSF158997">
    <property type="entry name" value="Trm112p-like"/>
    <property type="match status" value="1"/>
</dbReference>
<comment type="caution">
    <text evidence="2">The sequence shown here is derived from an EMBL/GenBank/DDBJ whole genome shotgun (WGS) entry which is preliminary data.</text>
</comment>
<evidence type="ECO:0000313" key="3">
    <source>
        <dbReference type="Proteomes" id="UP000218327"/>
    </source>
</evidence>
<sequence length="63" mass="7164">MLDQKLLTILACPICKGELHYNKTDKELVCLVDALAFPVKDGVPVMLKDDAREITLEEREKYS</sequence>
<dbReference type="Proteomes" id="UP000218327">
    <property type="component" value="Unassembled WGS sequence"/>
</dbReference>
<organism evidence="2 3">
    <name type="scientific">SAR86 cluster bacterium</name>
    <dbReference type="NCBI Taxonomy" id="2030880"/>
    <lineage>
        <taxon>Bacteria</taxon>
        <taxon>Pseudomonadati</taxon>
        <taxon>Pseudomonadota</taxon>
        <taxon>Gammaproteobacteria</taxon>
        <taxon>SAR86 cluster</taxon>
    </lineage>
</organism>
<dbReference type="Gene3D" id="2.20.25.10">
    <property type="match status" value="1"/>
</dbReference>
<comment type="similarity">
    <text evidence="1">Belongs to the UPF0434 family.</text>
</comment>
<proteinExistence type="inferred from homology"/>
<dbReference type="GO" id="GO:0016301">
    <property type="term" value="F:kinase activity"/>
    <property type="evidence" value="ECO:0007669"/>
    <property type="project" value="UniProtKB-KW"/>
</dbReference>